<evidence type="ECO:0000259" key="1">
    <source>
        <dbReference type="Pfam" id="PF09862"/>
    </source>
</evidence>
<evidence type="ECO:0000313" key="4">
    <source>
        <dbReference type="Proteomes" id="UP000050417"/>
    </source>
</evidence>
<dbReference type="EMBL" id="LGCL01000015">
    <property type="protein sequence ID" value="KPL79069.1"/>
    <property type="molecule type" value="Genomic_DNA"/>
</dbReference>
<dbReference type="STRING" id="1134406.ADN00_04105"/>
<dbReference type="AlphaFoldDB" id="A0A0P6Y2A8"/>
<dbReference type="PATRIC" id="fig|1134406.4.peg.176"/>
<dbReference type="Proteomes" id="UP000050417">
    <property type="component" value="Unassembled WGS sequence"/>
</dbReference>
<accession>A0A0P6Y2A8</accession>
<dbReference type="InterPro" id="IPR018658">
    <property type="entry name" value="DUF2089"/>
</dbReference>
<dbReference type="RefSeq" id="WP_075061690.1">
    <property type="nucleotide sequence ID" value="NZ_LGCL01000015.1"/>
</dbReference>
<organism evidence="3 4">
    <name type="scientific">Ornatilinea apprima</name>
    <dbReference type="NCBI Taxonomy" id="1134406"/>
    <lineage>
        <taxon>Bacteria</taxon>
        <taxon>Bacillati</taxon>
        <taxon>Chloroflexota</taxon>
        <taxon>Anaerolineae</taxon>
        <taxon>Anaerolineales</taxon>
        <taxon>Anaerolineaceae</taxon>
        <taxon>Ornatilinea</taxon>
    </lineage>
</organism>
<proteinExistence type="predicted"/>
<evidence type="ECO:0000259" key="2">
    <source>
        <dbReference type="Pfam" id="PF22747"/>
    </source>
</evidence>
<reference evidence="3 4" key="1">
    <citation type="submission" date="2015-07" db="EMBL/GenBank/DDBJ databases">
        <title>Genome sequence of Ornatilinea apprima DSM 23815.</title>
        <authorList>
            <person name="Hemp J."/>
            <person name="Ward L.M."/>
            <person name="Pace L.A."/>
            <person name="Fischer W.W."/>
        </authorList>
    </citation>
    <scope>NUCLEOTIDE SEQUENCE [LARGE SCALE GENOMIC DNA]</scope>
    <source>
        <strain evidence="3 4">P3M-1</strain>
    </source>
</reference>
<evidence type="ECO:0000313" key="3">
    <source>
        <dbReference type="EMBL" id="KPL79069.1"/>
    </source>
</evidence>
<feature type="domain" description="DUF2089" evidence="2">
    <location>
        <begin position="8"/>
        <end position="35"/>
    </location>
</feature>
<comment type="caution">
    <text evidence="3">The sequence shown here is derived from an EMBL/GenBank/DDBJ whole genome shotgun (WGS) entry which is preliminary data.</text>
</comment>
<dbReference type="OrthoDB" id="9797643at2"/>
<dbReference type="Pfam" id="PF09862">
    <property type="entry name" value="DUF2089"/>
    <property type="match status" value="1"/>
</dbReference>
<dbReference type="InterPro" id="IPR053957">
    <property type="entry name" value="DUF2089_Zn_ribbon"/>
</dbReference>
<evidence type="ECO:0008006" key="5">
    <source>
        <dbReference type="Google" id="ProtNLM"/>
    </source>
</evidence>
<sequence>MYPQPAQCPVCGAELLVTRLHCRNCDTVIEGHFHAPVDHFENLSDEQVSFVLSFIRCEGRFNRLEEELGVSYPTLRNRLNEVVRALGFEPGKEEAQAVKVSADERMKILDDLAAGRISSQDAKELLRGRAA</sequence>
<keyword evidence="4" id="KW-1185">Reference proteome</keyword>
<protein>
    <recommendedName>
        <fullName evidence="5">DUF2089 domain-containing protein</fullName>
    </recommendedName>
</protein>
<feature type="domain" description="DUF2089" evidence="1">
    <location>
        <begin position="43"/>
        <end position="89"/>
    </location>
</feature>
<name>A0A0P6Y2A8_9CHLR</name>
<dbReference type="Pfam" id="PF22747">
    <property type="entry name" value="Zn_ribbon_DUF2089"/>
    <property type="match status" value="1"/>
</dbReference>
<gene>
    <name evidence="3" type="ORF">ADN00_04105</name>
</gene>